<dbReference type="InterPro" id="IPR041916">
    <property type="entry name" value="Anti_sigma_zinc_sf"/>
</dbReference>
<dbReference type="Pfam" id="PF10099">
    <property type="entry name" value="RskA_C"/>
    <property type="match status" value="1"/>
</dbReference>
<evidence type="ECO:0000256" key="2">
    <source>
        <dbReference type="ARBA" id="ARBA00004236"/>
    </source>
</evidence>
<dbReference type="PANTHER" id="PTHR37461">
    <property type="entry name" value="ANTI-SIGMA-K FACTOR RSKA"/>
    <property type="match status" value="1"/>
</dbReference>
<evidence type="ECO:0000313" key="15">
    <source>
        <dbReference type="Proteomes" id="UP000638353"/>
    </source>
</evidence>
<evidence type="ECO:0000256" key="8">
    <source>
        <dbReference type="ARBA" id="ARBA00023163"/>
    </source>
</evidence>
<keyword evidence="3" id="KW-1003">Cell membrane</keyword>
<evidence type="ECO:0000256" key="1">
    <source>
        <dbReference type="ARBA" id="ARBA00004167"/>
    </source>
</evidence>
<dbReference type="GO" id="GO:0006417">
    <property type="term" value="P:regulation of translation"/>
    <property type="evidence" value="ECO:0007669"/>
    <property type="project" value="TreeGrafter"/>
</dbReference>
<evidence type="ECO:0000256" key="4">
    <source>
        <dbReference type="ARBA" id="ARBA00022692"/>
    </source>
</evidence>
<feature type="domain" description="Anti-sigma K factor RskA C-terminal" evidence="12">
    <location>
        <begin position="103"/>
        <end position="241"/>
    </location>
</feature>
<keyword evidence="7 11" id="KW-0472">Membrane</keyword>
<keyword evidence="6" id="KW-0805">Transcription regulation</keyword>
<evidence type="ECO:0000259" key="12">
    <source>
        <dbReference type="Pfam" id="PF10099"/>
    </source>
</evidence>
<accession>A0A919CBQ5</accession>
<feature type="transmembrane region" description="Helical" evidence="11">
    <location>
        <begin position="97"/>
        <end position="115"/>
    </location>
</feature>
<dbReference type="InterPro" id="IPR053877">
    <property type="entry name" value="RskA_N"/>
</dbReference>
<feature type="domain" description="Anti-sigma-K factor RskA N-terminal" evidence="13">
    <location>
        <begin position="6"/>
        <end position="38"/>
    </location>
</feature>
<evidence type="ECO:0000256" key="5">
    <source>
        <dbReference type="ARBA" id="ARBA00022989"/>
    </source>
</evidence>
<evidence type="ECO:0000259" key="13">
    <source>
        <dbReference type="Pfam" id="PF22618"/>
    </source>
</evidence>
<keyword evidence="8" id="KW-0804">Transcription</keyword>
<dbReference type="AlphaFoldDB" id="A0A919CBQ5"/>
<protein>
    <recommendedName>
        <fullName evidence="10">Regulator of SigK</fullName>
    </recommendedName>
    <alternativeName>
        <fullName evidence="9">Sigma-K anti-sigma factor RskA</fullName>
    </alternativeName>
</protein>
<keyword evidence="4 11" id="KW-0812">Transmembrane</keyword>
<dbReference type="GO" id="GO:0016989">
    <property type="term" value="F:sigma factor antagonist activity"/>
    <property type="evidence" value="ECO:0007669"/>
    <property type="project" value="TreeGrafter"/>
</dbReference>
<comment type="subcellular location">
    <subcellularLocation>
        <location evidence="2">Cell membrane</location>
    </subcellularLocation>
    <subcellularLocation>
        <location evidence="1">Membrane</location>
        <topology evidence="1">Single-pass membrane protein</topology>
    </subcellularLocation>
</comment>
<gene>
    <name evidence="14" type="ORF">GCM10010334_46270</name>
</gene>
<evidence type="ECO:0000256" key="3">
    <source>
        <dbReference type="ARBA" id="ARBA00022475"/>
    </source>
</evidence>
<sequence>MSTAELHTLTGAYALHALPDDERLAFERHLADCPSCAQEVAELASTAARLGRAMTETPPERMKAEVLRRITTERQEGPLTVRQGRVRGRYGRAATRFALAACLAAAAAFGGIAVWQHQVARDAQQQAQAAQQQSQALAAVLAAPDAKAATGKVGAGASATVVVSRSRDQAAFVASNMPAPPAGKVYQIWFNDAGTMRSAGLMDPAASTGAVLLNGPVGKASGMGITVEPSGGSPAPTSDPVALMEFPA</sequence>
<dbReference type="GO" id="GO:0005886">
    <property type="term" value="C:plasma membrane"/>
    <property type="evidence" value="ECO:0007669"/>
    <property type="project" value="UniProtKB-SubCell"/>
</dbReference>
<evidence type="ECO:0000313" key="14">
    <source>
        <dbReference type="EMBL" id="GHD01040.1"/>
    </source>
</evidence>
<name>A0A919CBQ5_9ACTN</name>
<reference evidence="14" key="2">
    <citation type="submission" date="2020-09" db="EMBL/GenBank/DDBJ databases">
        <authorList>
            <person name="Sun Q."/>
            <person name="Ohkuma M."/>
        </authorList>
    </citation>
    <scope>NUCLEOTIDE SEQUENCE</scope>
    <source>
        <strain evidence="14">JCM 4637</strain>
    </source>
</reference>
<dbReference type="EMBL" id="BMVC01000009">
    <property type="protein sequence ID" value="GHD01040.1"/>
    <property type="molecule type" value="Genomic_DNA"/>
</dbReference>
<dbReference type="Pfam" id="PF22618">
    <property type="entry name" value="RskA_N"/>
    <property type="match status" value="1"/>
</dbReference>
<dbReference type="PANTHER" id="PTHR37461:SF1">
    <property type="entry name" value="ANTI-SIGMA-K FACTOR RSKA"/>
    <property type="match status" value="1"/>
</dbReference>
<evidence type="ECO:0000256" key="9">
    <source>
        <dbReference type="ARBA" id="ARBA00029829"/>
    </source>
</evidence>
<dbReference type="InterPro" id="IPR018764">
    <property type="entry name" value="RskA_C"/>
</dbReference>
<proteinExistence type="predicted"/>
<comment type="caution">
    <text evidence="14">The sequence shown here is derived from an EMBL/GenBank/DDBJ whole genome shotgun (WGS) entry which is preliminary data.</text>
</comment>
<evidence type="ECO:0000256" key="11">
    <source>
        <dbReference type="SAM" id="Phobius"/>
    </source>
</evidence>
<evidence type="ECO:0000256" key="7">
    <source>
        <dbReference type="ARBA" id="ARBA00023136"/>
    </source>
</evidence>
<reference evidence="14" key="1">
    <citation type="journal article" date="2014" name="Int. J. Syst. Evol. Microbiol.">
        <title>Complete genome sequence of Corynebacterium casei LMG S-19264T (=DSM 44701T), isolated from a smear-ripened cheese.</title>
        <authorList>
            <consortium name="US DOE Joint Genome Institute (JGI-PGF)"/>
            <person name="Walter F."/>
            <person name="Albersmeier A."/>
            <person name="Kalinowski J."/>
            <person name="Ruckert C."/>
        </authorList>
    </citation>
    <scope>NUCLEOTIDE SEQUENCE</scope>
    <source>
        <strain evidence="14">JCM 4637</strain>
    </source>
</reference>
<dbReference type="Gene3D" id="1.10.10.1320">
    <property type="entry name" value="Anti-sigma factor, zinc-finger domain"/>
    <property type="match status" value="1"/>
</dbReference>
<dbReference type="InterPro" id="IPR051474">
    <property type="entry name" value="Anti-sigma-K/W_factor"/>
</dbReference>
<evidence type="ECO:0000256" key="10">
    <source>
        <dbReference type="ARBA" id="ARBA00030803"/>
    </source>
</evidence>
<dbReference type="RefSeq" id="WP_189828456.1">
    <property type="nucleotide sequence ID" value="NZ_BMVC01000009.1"/>
</dbReference>
<organism evidence="14 15">
    <name type="scientific">Streptomyces finlayi</name>
    <dbReference type="NCBI Taxonomy" id="67296"/>
    <lineage>
        <taxon>Bacteria</taxon>
        <taxon>Bacillati</taxon>
        <taxon>Actinomycetota</taxon>
        <taxon>Actinomycetes</taxon>
        <taxon>Kitasatosporales</taxon>
        <taxon>Streptomycetaceae</taxon>
        <taxon>Streptomyces</taxon>
    </lineage>
</organism>
<dbReference type="Proteomes" id="UP000638353">
    <property type="component" value="Unassembled WGS sequence"/>
</dbReference>
<keyword evidence="5 11" id="KW-1133">Transmembrane helix</keyword>
<evidence type="ECO:0000256" key="6">
    <source>
        <dbReference type="ARBA" id="ARBA00023015"/>
    </source>
</evidence>